<dbReference type="AlphaFoldDB" id="A0A820IEI6"/>
<accession>A0A820IEI6</accession>
<reference evidence="3" key="1">
    <citation type="submission" date="2021-02" db="EMBL/GenBank/DDBJ databases">
        <authorList>
            <person name="Nowell W R."/>
        </authorList>
    </citation>
    <scope>NUCLEOTIDE SEQUENCE</scope>
</reference>
<keyword evidence="2" id="KW-0812">Transmembrane</keyword>
<gene>
    <name evidence="3" type="ORF">OTI717_LOCUS42285</name>
</gene>
<dbReference type="Proteomes" id="UP000663823">
    <property type="component" value="Unassembled WGS sequence"/>
</dbReference>
<feature type="non-terminal residue" evidence="3">
    <location>
        <position position="1"/>
    </location>
</feature>
<evidence type="ECO:0000313" key="4">
    <source>
        <dbReference type="Proteomes" id="UP000663823"/>
    </source>
</evidence>
<protein>
    <submittedName>
        <fullName evidence="3">Uncharacterized protein</fullName>
    </submittedName>
</protein>
<organism evidence="3 4">
    <name type="scientific">Rotaria sordida</name>
    <dbReference type="NCBI Taxonomy" id="392033"/>
    <lineage>
        <taxon>Eukaryota</taxon>
        <taxon>Metazoa</taxon>
        <taxon>Spiralia</taxon>
        <taxon>Gnathifera</taxon>
        <taxon>Rotifera</taxon>
        <taxon>Eurotatoria</taxon>
        <taxon>Bdelloidea</taxon>
        <taxon>Philodinida</taxon>
        <taxon>Philodinidae</taxon>
        <taxon>Rotaria</taxon>
    </lineage>
</organism>
<sequence>KQSNQKLMSRSQRHSKQSIDNNTSEKQTEENSSVNTMSLSRFKLFVKENSITGQGRLYDIGLLVGICLLFIHIFLWFKLNSIEKILSPPEMIFLSQCRKNCN</sequence>
<keyword evidence="2" id="KW-1133">Transmembrane helix</keyword>
<keyword evidence="2" id="KW-0472">Membrane</keyword>
<feature type="compositionally biased region" description="Polar residues" evidence="1">
    <location>
        <begin position="1"/>
        <end position="10"/>
    </location>
</feature>
<dbReference type="EMBL" id="CAJOAX010049618">
    <property type="protein sequence ID" value="CAF4309043.1"/>
    <property type="molecule type" value="Genomic_DNA"/>
</dbReference>
<name>A0A820IEI6_9BILA</name>
<feature type="compositionally biased region" description="Polar residues" evidence="1">
    <location>
        <begin position="18"/>
        <end position="35"/>
    </location>
</feature>
<evidence type="ECO:0000313" key="3">
    <source>
        <dbReference type="EMBL" id="CAF4309043.1"/>
    </source>
</evidence>
<feature type="transmembrane region" description="Helical" evidence="2">
    <location>
        <begin position="57"/>
        <end position="77"/>
    </location>
</feature>
<proteinExistence type="predicted"/>
<evidence type="ECO:0000256" key="2">
    <source>
        <dbReference type="SAM" id="Phobius"/>
    </source>
</evidence>
<comment type="caution">
    <text evidence="3">The sequence shown here is derived from an EMBL/GenBank/DDBJ whole genome shotgun (WGS) entry which is preliminary data.</text>
</comment>
<evidence type="ECO:0000256" key="1">
    <source>
        <dbReference type="SAM" id="MobiDB-lite"/>
    </source>
</evidence>
<feature type="region of interest" description="Disordered" evidence="1">
    <location>
        <begin position="1"/>
        <end position="35"/>
    </location>
</feature>